<dbReference type="InterPro" id="IPR003495">
    <property type="entry name" value="CobW/HypB/UreG_nucleotide-bd"/>
</dbReference>
<comment type="caution">
    <text evidence="2">The sequence shown here is derived from an EMBL/GenBank/DDBJ whole genome shotgun (WGS) entry which is preliminary data.</text>
</comment>
<dbReference type="InterPro" id="IPR051927">
    <property type="entry name" value="Zn_Chap_cDPG_Synth"/>
</dbReference>
<dbReference type="InterPro" id="IPR027417">
    <property type="entry name" value="P-loop_NTPase"/>
</dbReference>
<dbReference type="SUPFAM" id="SSF90002">
    <property type="entry name" value="Hypothetical protein YjiA, C-terminal domain"/>
    <property type="match status" value="1"/>
</dbReference>
<dbReference type="EMBL" id="JAJOMB010000014">
    <property type="protein sequence ID" value="MCD5313918.1"/>
    <property type="molecule type" value="Genomic_DNA"/>
</dbReference>
<sequence>MSDVPVAIVTSIDPVLRDSAVSALLLDLPQAVAVRHDITPDGVLRRVVHDWSGVRDRHSQALEHGCLSCALREDLLPVLRGLVNGPARESEKPQQIIVGLPVSSDPAPLINALMPGPDGGLVPGARVAAVAATASAATLTEDLFGDDLLAERGQAFRDDDRRSVGEALAAQLESADVVLLDAQAEQAEHDLIDHLAGPGVPRTTISAVGAAELFAVHRDPDDPRGDLLRLSDTQAPDTATVWSLDLASHKAFHPDRLHAEIEALGTGPIRARGTFWLPGRPEVIGLWDGAGGQLSIGAAGTWPGAVRTTRLRVTGIGPQRRAIQRAFQRALMTDQEMEQGLDRWDGLDDGFGPWMGDQDADIDDLSA</sequence>
<dbReference type="Gene3D" id="3.40.50.300">
    <property type="entry name" value="P-loop containing nucleotide triphosphate hydrolases"/>
    <property type="match status" value="1"/>
</dbReference>
<organism evidence="2 3">
    <name type="scientific">Kineosporia babensis</name>
    <dbReference type="NCBI Taxonomy" id="499548"/>
    <lineage>
        <taxon>Bacteria</taxon>
        <taxon>Bacillati</taxon>
        <taxon>Actinomycetota</taxon>
        <taxon>Actinomycetes</taxon>
        <taxon>Kineosporiales</taxon>
        <taxon>Kineosporiaceae</taxon>
        <taxon>Kineosporia</taxon>
    </lineage>
</organism>
<evidence type="ECO:0000313" key="2">
    <source>
        <dbReference type="EMBL" id="MCD5313918.1"/>
    </source>
</evidence>
<keyword evidence="3" id="KW-1185">Reference proteome</keyword>
<accession>A0A9X1T1R6</accession>
<dbReference type="Pfam" id="PF07683">
    <property type="entry name" value="CobW_C"/>
    <property type="match status" value="1"/>
</dbReference>
<dbReference type="InterPro" id="IPR011629">
    <property type="entry name" value="CobW-like_C"/>
</dbReference>
<dbReference type="PANTHER" id="PTHR43603:SF1">
    <property type="entry name" value="ZINC-REGULATED GTPASE METALLOPROTEIN ACTIVATOR 1"/>
    <property type="match status" value="1"/>
</dbReference>
<evidence type="ECO:0000259" key="1">
    <source>
        <dbReference type="SMART" id="SM00833"/>
    </source>
</evidence>
<feature type="domain" description="CobW C-terminal" evidence="1">
    <location>
        <begin position="241"/>
        <end position="331"/>
    </location>
</feature>
<dbReference type="PANTHER" id="PTHR43603">
    <property type="entry name" value="COBW DOMAIN-CONTAINING PROTEIN DDB_G0274527"/>
    <property type="match status" value="1"/>
</dbReference>
<reference evidence="2" key="1">
    <citation type="submission" date="2021-11" db="EMBL/GenBank/DDBJ databases">
        <title>Streptomyces corallinus and Kineosporia corallina sp. nov., two new coral-derived marine actinobacteria.</title>
        <authorList>
            <person name="Buangrab K."/>
            <person name="Sutthacheep M."/>
            <person name="Yeemin T."/>
            <person name="Harunari E."/>
            <person name="Igarashi Y."/>
            <person name="Sripreechasak P."/>
            <person name="Kanchanasin P."/>
            <person name="Tanasupawat S."/>
            <person name="Phongsopitanun W."/>
        </authorList>
    </citation>
    <scope>NUCLEOTIDE SEQUENCE</scope>
    <source>
        <strain evidence="2">JCM 31032</strain>
    </source>
</reference>
<dbReference type="RefSeq" id="WP_231445927.1">
    <property type="nucleotide sequence ID" value="NZ_JAJOMB010000014.1"/>
</dbReference>
<dbReference type="AlphaFoldDB" id="A0A9X1T1R6"/>
<proteinExistence type="predicted"/>
<evidence type="ECO:0000313" key="3">
    <source>
        <dbReference type="Proteomes" id="UP001138997"/>
    </source>
</evidence>
<dbReference type="Pfam" id="PF02492">
    <property type="entry name" value="cobW"/>
    <property type="match status" value="1"/>
</dbReference>
<dbReference type="SMART" id="SM00833">
    <property type="entry name" value="CobW_C"/>
    <property type="match status" value="1"/>
</dbReference>
<name>A0A9X1T1R6_9ACTN</name>
<gene>
    <name evidence="2" type="ORF">LR394_23700</name>
</gene>
<dbReference type="Proteomes" id="UP001138997">
    <property type="component" value="Unassembled WGS sequence"/>
</dbReference>
<protein>
    <submittedName>
        <fullName evidence="2">GTP-binding protein</fullName>
    </submittedName>
</protein>